<keyword evidence="3" id="KW-1185">Reference proteome</keyword>
<evidence type="ECO:0008006" key="4">
    <source>
        <dbReference type="Google" id="ProtNLM"/>
    </source>
</evidence>
<accession>A0A0N0IBP4</accession>
<dbReference type="AlphaFoldDB" id="A0A0N0IBP4"/>
<dbReference type="RefSeq" id="WP_047255254.1">
    <property type="nucleotide sequence ID" value="NZ_CAWMUS010000003.1"/>
</dbReference>
<keyword evidence="1" id="KW-0472">Membrane</keyword>
<name>A0A0N0IBP4_9GAMM</name>
<evidence type="ECO:0000256" key="1">
    <source>
        <dbReference type="SAM" id="Phobius"/>
    </source>
</evidence>
<keyword evidence="1" id="KW-0812">Transmembrane</keyword>
<feature type="transmembrane region" description="Helical" evidence="1">
    <location>
        <begin position="114"/>
        <end position="134"/>
    </location>
</feature>
<proteinExistence type="predicted"/>
<organism evidence="2 3">
    <name type="scientific">Moellerella wisconsensis ATCC 35017</name>
    <dbReference type="NCBI Taxonomy" id="1354267"/>
    <lineage>
        <taxon>Bacteria</taxon>
        <taxon>Pseudomonadati</taxon>
        <taxon>Pseudomonadota</taxon>
        <taxon>Gammaproteobacteria</taxon>
        <taxon>Enterobacterales</taxon>
        <taxon>Morganellaceae</taxon>
        <taxon>Moellerella</taxon>
    </lineage>
</organism>
<comment type="caution">
    <text evidence="2">The sequence shown here is derived from an EMBL/GenBank/DDBJ whole genome shotgun (WGS) entry which is preliminary data.</text>
</comment>
<evidence type="ECO:0000313" key="3">
    <source>
        <dbReference type="Proteomes" id="UP000053226"/>
    </source>
</evidence>
<gene>
    <name evidence="2" type="ORF">M992_0207</name>
</gene>
<dbReference type="Proteomes" id="UP000053226">
    <property type="component" value="Unassembled WGS sequence"/>
</dbReference>
<dbReference type="OrthoDB" id="2242169at2"/>
<protein>
    <recommendedName>
        <fullName evidence="4">DUF3592 domain-containing protein</fullName>
    </recommendedName>
</protein>
<sequence length="231" mass="26650">MKKILSIFLLVGLVLLGFSGYLAWNSYQLNRTGNIASGEIIDYQSHYSREDNATYYYPIIKFSPKQGEDVTIVSAIGSSSPDYQQGHSIDLLYSTDQPHKAIIYDFKSIWLESIIIGVMGSVFFLVGLIPLLLIRRKMKLHQRLKHSGTPIELPIDHIEINNTISVNGVSPYRIIARWHDKKSNLLHTFYSVNIYYDPEPYIDRDTVTVFTDKNNMKKYYMDIDFLPKKSK</sequence>
<keyword evidence="1" id="KW-1133">Transmembrane helix</keyword>
<dbReference type="EMBL" id="LGAA01000003">
    <property type="protein sequence ID" value="KPD04102.1"/>
    <property type="molecule type" value="Genomic_DNA"/>
</dbReference>
<evidence type="ECO:0000313" key="2">
    <source>
        <dbReference type="EMBL" id="KPD04102.1"/>
    </source>
</evidence>
<reference evidence="2 3" key="1">
    <citation type="submission" date="2015-07" db="EMBL/GenBank/DDBJ databases">
        <title>ATOL: Assembling a taxonomically balanced genome-scale reconstruction of the evolutionary history of the Enterobacteriaceae.</title>
        <authorList>
            <person name="Plunkett G.III."/>
            <person name="Neeno-Eckwall E.C."/>
            <person name="Glasner J.D."/>
            <person name="Perna N.T."/>
        </authorList>
    </citation>
    <scope>NUCLEOTIDE SEQUENCE [LARGE SCALE GENOMIC DNA]</scope>
    <source>
        <strain evidence="2 3">ATCC 35017</strain>
    </source>
</reference>